<evidence type="ECO:0000256" key="1">
    <source>
        <dbReference type="SAM" id="MobiDB-lite"/>
    </source>
</evidence>
<proteinExistence type="predicted"/>
<comment type="caution">
    <text evidence="2">The sequence shown here is derived from an EMBL/GenBank/DDBJ whole genome shotgun (WGS) entry which is preliminary data.</text>
</comment>
<feature type="region of interest" description="Disordered" evidence="1">
    <location>
        <begin position="28"/>
        <end position="54"/>
    </location>
</feature>
<evidence type="ECO:0000313" key="2">
    <source>
        <dbReference type="EMBL" id="GAG80859.1"/>
    </source>
</evidence>
<protein>
    <submittedName>
        <fullName evidence="2">Uncharacterized protein</fullName>
    </submittedName>
</protein>
<dbReference type="AlphaFoldDB" id="X1AFZ8"/>
<dbReference type="EMBL" id="BART01011109">
    <property type="protein sequence ID" value="GAG80859.1"/>
    <property type="molecule type" value="Genomic_DNA"/>
</dbReference>
<feature type="compositionally biased region" description="Polar residues" evidence="1">
    <location>
        <begin position="41"/>
        <end position="54"/>
    </location>
</feature>
<sequence length="54" mass="5915">MEILCLAFWSFADYHNGEVSAPRAIEFGEEDALPHPKMEASSGNRKSMGATQEG</sequence>
<reference evidence="2" key="1">
    <citation type="journal article" date="2014" name="Front. Microbiol.">
        <title>High frequency of phylogenetically diverse reductive dehalogenase-homologous genes in deep subseafloor sedimentary metagenomes.</title>
        <authorList>
            <person name="Kawai M."/>
            <person name="Futagami T."/>
            <person name="Toyoda A."/>
            <person name="Takaki Y."/>
            <person name="Nishi S."/>
            <person name="Hori S."/>
            <person name="Arai W."/>
            <person name="Tsubouchi T."/>
            <person name="Morono Y."/>
            <person name="Uchiyama I."/>
            <person name="Ito T."/>
            <person name="Fujiyama A."/>
            <person name="Inagaki F."/>
            <person name="Takami H."/>
        </authorList>
    </citation>
    <scope>NUCLEOTIDE SEQUENCE</scope>
    <source>
        <strain evidence="2">Expedition CK06-06</strain>
    </source>
</reference>
<name>X1AFZ8_9ZZZZ</name>
<gene>
    <name evidence="2" type="ORF">S01H4_23829</name>
</gene>
<organism evidence="2">
    <name type="scientific">marine sediment metagenome</name>
    <dbReference type="NCBI Taxonomy" id="412755"/>
    <lineage>
        <taxon>unclassified sequences</taxon>
        <taxon>metagenomes</taxon>
        <taxon>ecological metagenomes</taxon>
    </lineage>
</organism>
<accession>X1AFZ8</accession>